<dbReference type="RefSeq" id="WP_310348256.1">
    <property type="nucleotide sequence ID" value="NZ_JAVDXQ010000006.1"/>
</dbReference>
<comment type="caution">
    <text evidence="1">The sequence shown here is derived from an EMBL/GenBank/DDBJ whole genome shotgun (WGS) entry which is preliminary data.</text>
</comment>
<proteinExistence type="predicted"/>
<reference evidence="1 2" key="1">
    <citation type="submission" date="2023-07" db="EMBL/GenBank/DDBJ databases">
        <title>Sorghum-associated microbial communities from plants grown in Nebraska, USA.</title>
        <authorList>
            <person name="Schachtman D."/>
        </authorList>
    </citation>
    <scope>NUCLEOTIDE SEQUENCE [LARGE SCALE GENOMIC DNA]</scope>
    <source>
        <strain evidence="1 2">BE310</strain>
    </source>
</reference>
<name>A0ABU1ZH12_9BURK</name>
<sequence>MMNLIQRWLAGSAAAGWDLSGYPPFELPHPGSGAALTEAQAQQNWAYWQATLAGRQRLLRDWLLAHGGPDPQALQGTAYAKALNAWAKANWPRLPAFARLPRHKPWPDCIRSGPFIVYSLLGDLAASLGETIIRANGHWRWGLNLDATDLADDMATSRRVVLLADLTHPTPEAREAVLDLEATIFSDHRFPDSPGFVHLDSWSTAVADAIAGRHYDF</sequence>
<protein>
    <submittedName>
        <fullName evidence="1">Uncharacterized protein</fullName>
    </submittedName>
</protein>
<accession>A0ABU1ZH12</accession>
<evidence type="ECO:0000313" key="1">
    <source>
        <dbReference type="EMBL" id="MDR7298956.1"/>
    </source>
</evidence>
<gene>
    <name evidence="1" type="ORF">J2X16_004324</name>
</gene>
<keyword evidence="2" id="KW-1185">Reference proteome</keyword>
<dbReference type="Proteomes" id="UP001180536">
    <property type="component" value="Unassembled WGS sequence"/>
</dbReference>
<organism evidence="1 2">
    <name type="scientific">Pelomonas aquatica</name>
    <dbReference type="NCBI Taxonomy" id="431058"/>
    <lineage>
        <taxon>Bacteria</taxon>
        <taxon>Pseudomonadati</taxon>
        <taxon>Pseudomonadota</taxon>
        <taxon>Betaproteobacteria</taxon>
        <taxon>Burkholderiales</taxon>
        <taxon>Sphaerotilaceae</taxon>
        <taxon>Roseateles</taxon>
    </lineage>
</organism>
<dbReference type="EMBL" id="JAVDXQ010000006">
    <property type="protein sequence ID" value="MDR7298956.1"/>
    <property type="molecule type" value="Genomic_DNA"/>
</dbReference>
<evidence type="ECO:0000313" key="2">
    <source>
        <dbReference type="Proteomes" id="UP001180536"/>
    </source>
</evidence>